<evidence type="ECO:0008006" key="3">
    <source>
        <dbReference type="Google" id="ProtNLM"/>
    </source>
</evidence>
<evidence type="ECO:0000313" key="1">
    <source>
        <dbReference type="EMBL" id="WIA21042.1"/>
    </source>
</evidence>
<organism evidence="1 2">
    <name type="scientific">Tetradesmus obliquus</name>
    <name type="common">Green alga</name>
    <name type="synonym">Acutodesmus obliquus</name>
    <dbReference type="NCBI Taxonomy" id="3088"/>
    <lineage>
        <taxon>Eukaryota</taxon>
        <taxon>Viridiplantae</taxon>
        <taxon>Chlorophyta</taxon>
        <taxon>core chlorophytes</taxon>
        <taxon>Chlorophyceae</taxon>
        <taxon>CS clade</taxon>
        <taxon>Sphaeropleales</taxon>
        <taxon>Scenedesmaceae</taxon>
        <taxon>Tetradesmus</taxon>
    </lineage>
</organism>
<gene>
    <name evidence="1" type="ORF">OEZ85_005369</name>
</gene>
<reference evidence="1 2" key="1">
    <citation type="submission" date="2023-05" db="EMBL/GenBank/DDBJ databases">
        <title>A 100% complete, gapless, phased diploid assembly of the Scenedesmus obliquus UTEX 3031 genome.</title>
        <authorList>
            <person name="Biondi T.C."/>
            <person name="Hanschen E.R."/>
            <person name="Kwon T."/>
            <person name="Eng W."/>
            <person name="Kruse C.P.S."/>
            <person name="Koehler S.I."/>
            <person name="Kunde Y."/>
            <person name="Gleasner C.D."/>
            <person name="You Mak K.T."/>
            <person name="Polle J."/>
            <person name="Hovde B.T."/>
            <person name="Starkenburg S.R."/>
        </authorList>
    </citation>
    <scope>NUCLEOTIDE SEQUENCE [LARGE SCALE GENOMIC DNA]</scope>
    <source>
        <strain evidence="1 2">DOE0152z</strain>
    </source>
</reference>
<dbReference type="Proteomes" id="UP001244341">
    <property type="component" value="Chromosome 12b"/>
</dbReference>
<dbReference type="EMBL" id="CP126219">
    <property type="protein sequence ID" value="WIA21042.1"/>
    <property type="molecule type" value="Genomic_DNA"/>
</dbReference>
<proteinExistence type="predicted"/>
<keyword evidence="2" id="KW-1185">Reference proteome</keyword>
<dbReference type="InterPro" id="IPR032710">
    <property type="entry name" value="NTF2-like_dom_sf"/>
</dbReference>
<name>A0ABY8UIG2_TETOB</name>
<dbReference type="SUPFAM" id="SSF54427">
    <property type="entry name" value="NTF2-like"/>
    <property type="match status" value="1"/>
</dbReference>
<protein>
    <recommendedName>
        <fullName evidence="3">Tim44-like domain-containing protein</fullName>
    </recommendedName>
</protein>
<accession>A0ABY8UIG2</accession>
<sequence>MGGQQLQEKKQHIKQYRSLHSYALFRTQWQMALKCQMVSRRVVVAKAPGVRAVPVRPAVRRTAAVKVVAYRDAHREEKICSLGSEVVNSWFKGIAMGPEAAREALQADCDTTVAYRSHQVLRHHKGQGLDYLLKRINVGHEKMDLVSHRILATAACSLDDTFFALVEYKYKSKVLGDPRVNVGYKIMEMDVMYDDTCLKVMGLHERSSLSPEDVSVIASLDSAHNAGNATPFPEDDLADYPGGLNNEIVLANSRAWCQARSSGQPESVLDRTLDPSFRLWDAYGVLPVLCDPSRRGKVDACVVKYDQVKDIIASTKDRYDIKCKLIDNAVSLNKNVGFTHWRSRIVNKDTKAAFEIEAVEVDLFGADGRLKDIWMFRDPMDVEIEMLQGRK</sequence>
<evidence type="ECO:0000313" key="2">
    <source>
        <dbReference type="Proteomes" id="UP001244341"/>
    </source>
</evidence>